<protein>
    <submittedName>
        <fullName evidence="1">Uncharacterized protein</fullName>
    </submittedName>
</protein>
<organism evidence="1 2">
    <name type="scientific">Solanum tuberosum</name>
    <name type="common">Potato</name>
    <dbReference type="NCBI Taxonomy" id="4113"/>
    <lineage>
        <taxon>Eukaryota</taxon>
        <taxon>Viridiplantae</taxon>
        <taxon>Streptophyta</taxon>
        <taxon>Embryophyta</taxon>
        <taxon>Tracheophyta</taxon>
        <taxon>Spermatophyta</taxon>
        <taxon>Magnoliopsida</taxon>
        <taxon>eudicotyledons</taxon>
        <taxon>Gunneridae</taxon>
        <taxon>Pentapetalae</taxon>
        <taxon>asterids</taxon>
        <taxon>lamiids</taxon>
        <taxon>Solanales</taxon>
        <taxon>Solanaceae</taxon>
        <taxon>Solanoideae</taxon>
        <taxon>Solaneae</taxon>
        <taxon>Solanum</taxon>
    </lineage>
</organism>
<evidence type="ECO:0000313" key="1">
    <source>
        <dbReference type="EnsemblPlants" id="PGSC0003DMT400094676"/>
    </source>
</evidence>
<dbReference type="HOGENOM" id="CLU_1663802_0_0_1"/>
<dbReference type="Gramene" id="PGSC0003DMT400094676">
    <property type="protein sequence ID" value="PGSC0003DMT400094676"/>
    <property type="gene ID" value="PGSC0003DMG400044247"/>
</dbReference>
<dbReference type="InParanoid" id="M1DUM6"/>
<dbReference type="EnsemblPlants" id="PGSC0003DMT400094676">
    <property type="protein sequence ID" value="PGSC0003DMT400094676"/>
    <property type="gene ID" value="PGSC0003DMG400044247"/>
</dbReference>
<proteinExistence type="predicted"/>
<reference evidence="2" key="1">
    <citation type="journal article" date="2011" name="Nature">
        <title>Genome sequence and analysis of the tuber crop potato.</title>
        <authorList>
            <consortium name="The Potato Genome Sequencing Consortium"/>
        </authorList>
    </citation>
    <scope>NUCLEOTIDE SEQUENCE [LARGE SCALE GENOMIC DNA]</scope>
    <source>
        <strain evidence="2">cv. DM1-3 516 R44</strain>
    </source>
</reference>
<accession>M1DUM6</accession>
<name>M1DUM6_SOLTU</name>
<dbReference type="AlphaFoldDB" id="M1DUM6"/>
<dbReference type="PaxDb" id="4113-PGSC0003DMT400094676"/>
<keyword evidence="2" id="KW-1185">Reference proteome</keyword>
<dbReference type="Proteomes" id="UP000011115">
    <property type="component" value="Unassembled WGS sequence"/>
</dbReference>
<evidence type="ECO:0000313" key="2">
    <source>
        <dbReference type="Proteomes" id="UP000011115"/>
    </source>
</evidence>
<sequence>MEFPWVQRGRGTSKCPRHCLNPSREGPRVVVHFTTREGGRGAPLAFRELGVVRVATAQSTTGTTTGHGALNEGEGWLVNITWHQDLKALPPQGQVMTKAITTDRGTHHGSWKALWSCLGQVMACAGKGSYCLQHHGQHHDPWCTFTTQEGWPWSLTGTI</sequence>
<reference evidence="1" key="2">
    <citation type="submission" date="2015-06" db="UniProtKB">
        <authorList>
            <consortium name="EnsemblPlants"/>
        </authorList>
    </citation>
    <scope>IDENTIFICATION</scope>
    <source>
        <strain evidence="1">DM1-3 516 R44</strain>
    </source>
</reference>